<sequence length="513" mass="56136">MRNEVVVTYSNREVDVNGMVFVEIYSNMVVGMIVREVAKTYSSKEIEVIAMVVVVIYNNMVGVDNEKEVEVTCKHMEVLVIVMEVVETCRYKVEEMREKVEVIKVFSGVGGGNGFERLSLGTKVKVLISYSGRSGSPSSSTSSTEINPSNSTSFNHQNGGPAPHRIAAGANNSDSMHSWWESISKARTRIHLLSTLLPETSSVLSFLADSDRPARSLLLSSAAYSSISSSLSSPSSGSDDDSLCLWLYDTFLSADSELRLVVLCYIPLLSSFYLSRIHSSSTTSAISPTPNLAGFEAVLLVLYSSEVKAHSGIPVLISIPDLSQPSLYHSSRNPPSNKSNPINNNPSSRPLVGVLSPPLEPQMAVKSTKRASIVGIALDCYYKQISQMPSWSKLDFCKFSADWASQDCPCKSDFDDFTTQKPDNFTESSHGLSGDSRGHNEIEDVVEEIRHLRSEGRDDELRSQGVRIPLPWELLQPALRILGHCLLGHLITEDVKAATSVAIRSLYAGPPMT</sequence>
<accession>A0ABM4UAG2</accession>
<evidence type="ECO:0000256" key="6">
    <source>
        <dbReference type="ARBA" id="ARBA00034482"/>
    </source>
</evidence>
<feature type="region of interest" description="Disordered" evidence="7">
    <location>
        <begin position="132"/>
        <end position="168"/>
    </location>
</feature>
<feature type="region of interest" description="Disordered" evidence="7">
    <location>
        <begin position="328"/>
        <end position="354"/>
    </location>
</feature>
<reference evidence="9" key="1">
    <citation type="submission" date="2025-08" db="UniProtKB">
        <authorList>
            <consortium name="RefSeq"/>
        </authorList>
    </citation>
    <scope>IDENTIFICATION</scope>
    <source>
        <tissue evidence="9">Leaves</tissue>
    </source>
</reference>
<keyword evidence="5" id="KW-0472">Membrane</keyword>
<dbReference type="PANTHER" id="PTHR31220">
    <property type="entry name" value="HYCCIN RELATED"/>
    <property type="match status" value="1"/>
</dbReference>
<dbReference type="PANTHER" id="PTHR31220:SF1">
    <property type="entry name" value="GH21176P"/>
    <property type="match status" value="1"/>
</dbReference>
<organism evidence="8 9">
    <name type="scientific">Coffea arabica</name>
    <name type="common">Arabian coffee</name>
    <dbReference type="NCBI Taxonomy" id="13443"/>
    <lineage>
        <taxon>Eukaryota</taxon>
        <taxon>Viridiplantae</taxon>
        <taxon>Streptophyta</taxon>
        <taxon>Embryophyta</taxon>
        <taxon>Tracheophyta</taxon>
        <taxon>Spermatophyta</taxon>
        <taxon>Magnoliopsida</taxon>
        <taxon>eudicotyledons</taxon>
        <taxon>Gunneridae</taxon>
        <taxon>Pentapetalae</taxon>
        <taxon>asterids</taxon>
        <taxon>lamiids</taxon>
        <taxon>Gentianales</taxon>
        <taxon>Rubiaceae</taxon>
        <taxon>Ixoroideae</taxon>
        <taxon>Gardenieae complex</taxon>
        <taxon>Bertiereae - Coffeeae clade</taxon>
        <taxon>Coffeeae</taxon>
        <taxon>Coffea</taxon>
    </lineage>
</organism>
<feature type="compositionally biased region" description="Low complexity" evidence="7">
    <location>
        <begin position="132"/>
        <end position="153"/>
    </location>
</feature>
<evidence type="ECO:0000256" key="3">
    <source>
        <dbReference type="ARBA" id="ARBA00022475"/>
    </source>
</evidence>
<dbReference type="InterPro" id="IPR018619">
    <property type="entry name" value="Hyccin"/>
</dbReference>
<evidence type="ECO:0000256" key="4">
    <source>
        <dbReference type="ARBA" id="ARBA00022490"/>
    </source>
</evidence>
<proteinExistence type="inferred from homology"/>
<comment type="similarity">
    <text evidence="6">Belongs to the Hyccin family.</text>
</comment>
<evidence type="ECO:0000256" key="7">
    <source>
        <dbReference type="SAM" id="MobiDB-lite"/>
    </source>
</evidence>
<evidence type="ECO:0000256" key="2">
    <source>
        <dbReference type="ARBA" id="ARBA00004514"/>
    </source>
</evidence>
<name>A0ABM4UAG2_COFAR</name>
<dbReference type="GeneID" id="113715741"/>
<evidence type="ECO:0000313" key="8">
    <source>
        <dbReference type="Proteomes" id="UP001652660"/>
    </source>
</evidence>
<keyword evidence="8" id="KW-1185">Reference proteome</keyword>
<evidence type="ECO:0000256" key="5">
    <source>
        <dbReference type="ARBA" id="ARBA00023136"/>
    </source>
</evidence>
<keyword evidence="3" id="KW-1003">Cell membrane</keyword>
<keyword evidence="4" id="KW-0963">Cytoplasm</keyword>
<dbReference type="Proteomes" id="UP001652660">
    <property type="component" value="Chromosome 5e"/>
</dbReference>
<evidence type="ECO:0000256" key="1">
    <source>
        <dbReference type="ARBA" id="ARBA00004236"/>
    </source>
</evidence>
<protein>
    <recommendedName>
        <fullName evidence="10">Hyccin</fullName>
    </recommendedName>
</protein>
<evidence type="ECO:0000313" key="9">
    <source>
        <dbReference type="RefSeq" id="XP_071904279.1"/>
    </source>
</evidence>
<dbReference type="Pfam" id="PF09790">
    <property type="entry name" value="Hyccin"/>
    <property type="match status" value="1"/>
</dbReference>
<dbReference type="RefSeq" id="XP_071904279.1">
    <property type="nucleotide sequence ID" value="XM_072048178.1"/>
</dbReference>
<feature type="compositionally biased region" description="Low complexity" evidence="7">
    <location>
        <begin position="330"/>
        <end position="350"/>
    </location>
</feature>
<evidence type="ECO:0008006" key="10">
    <source>
        <dbReference type="Google" id="ProtNLM"/>
    </source>
</evidence>
<comment type="subcellular location">
    <subcellularLocation>
        <location evidence="1">Cell membrane</location>
    </subcellularLocation>
    <subcellularLocation>
        <location evidence="2">Cytoplasm</location>
        <location evidence="2">Cytosol</location>
    </subcellularLocation>
</comment>
<gene>
    <name evidence="9" type="primary">LOC113715741</name>
</gene>